<dbReference type="EMBL" id="BQNB010015657">
    <property type="protein sequence ID" value="GJT42580.1"/>
    <property type="molecule type" value="Genomic_DNA"/>
</dbReference>
<reference evidence="2" key="2">
    <citation type="submission" date="2022-01" db="EMBL/GenBank/DDBJ databases">
        <authorList>
            <person name="Yamashiro T."/>
            <person name="Shiraishi A."/>
            <person name="Satake H."/>
            <person name="Nakayama K."/>
        </authorList>
    </citation>
    <scope>NUCLEOTIDE SEQUENCE</scope>
</reference>
<evidence type="ECO:0000256" key="1">
    <source>
        <dbReference type="SAM" id="MobiDB-lite"/>
    </source>
</evidence>
<gene>
    <name evidence="2" type="ORF">Tco_0951295</name>
</gene>
<dbReference type="Proteomes" id="UP001151760">
    <property type="component" value="Unassembled WGS sequence"/>
</dbReference>
<evidence type="ECO:0000313" key="2">
    <source>
        <dbReference type="EMBL" id="GJT42580.1"/>
    </source>
</evidence>
<sequence>MTRSTIKRLTKPLDEPEREFHRLKRATCRLQQNESLAIAGINLFDAEASSSNNTGAKPPTPPKTLHELSHPNPSGFKNPITLPTEQTRRIIDSRDIWLIKKTYTLQGLRNEDPLRHVKHYLSIVDNIQADGATRDTSRLRFFHFTLKGKATEWLDRIPPTQIIDLDHFYDT</sequence>
<comment type="caution">
    <text evidence="2">The sequence shown here is derived from an EMBL/GenBank/DDBJ whole genome shotgun (WGS) entry which is preliminary data.</text>
</comment>
<feature type="region of interest" description="Disordered" evidence="1">
    <location>
        <begin position="49"/>
        <end position="81"/>
    </location>
</feature>
<organism evidence="2 3">
    <name type="scientific">Tanacetum coccineum</name>
    <dbReference type="NCBI Taxonomy" id="301880"/>
    <lineage>
        <taxon>Eukaryota</taxon>
        <taxon>Viridiplantae</taxon>
        <taxon>Streptophyta</taxon>
        <taxon>Embryophyta</taxon>
        <taxon>Tracheophyta</taxon>
        <taxon>Spermatophyta</taxon>
        <taxon>Magnoliopsida</taxon>
        <taxon>eudicotyledons</taxon>
        <taxon>Gunneridae</taxon>
        <taxon>Pentapetalae</taxon>
        <taxon>asterids</taxon>
        <taxon>campanulids</taxon>
        <taxon>Asterales</taxon>
        <taxon>Asteraceae</taxon>
        <taxon>Asteroideae</taxon>
        <taxon>Anthemideae</taxon>
        <taxon>Anthemidinae</taxon>
        <taxon>Tanacetum</taxon>
    </lineage>
</organism>
<evidence type="ECO:0000313" key="3">
    <source>
        <dbReference type="Proteomes" id="UP001151760"/>
    </source>
</evidence>
<keyword evidence="3" id="KW-1185">Reference proteome</keyword>
<protein>
    <recommendedName>
        <fullName evidence="4">Retrotransposon gag domain-containing protein</fullName>
    </recommendedName>
</protein>
<name>A0ABQ5DU48_9ASTR</name>
<evidence type="ECO:0008006" key="4">
    <source>
        <dbReference type="Google" id="ProtNLM"/>
    </source>
</evidence>
<accession>A0ABQ5DU48</accession>
<proteinExistence type="predicted"/>
<reference evidence="2" key="1">
    <citation type="journal article" date="2022" name="Int. J. Mol. Sci.">
        <title>Draft Genome of Tanacetum Coccineum: Genomic Comparison of Closely Related Tanacetum-Family Plants.</title>
        <authorList>
            <person name="Yamashiro T."/>
            <person name="Shiraishi A."/>
            <person name="Nakayama K."/>
            <person name="Satake H."/>
        </authorList>
    </citation>
    <scope>NUCLEOTIDE SEQUENCE</scope>
</reference>